<organism evidence="2 3">
    <name type="scientific">Gregarina niphandrodes</name>
    <name type="common">Septate eugregarine</name>
    <dbReference type="NCBI Taxonomy" id="110365"/>
    <lineage>
        <taxon>Eukaryota</taxon>
        <taxon>Sar</taxon>
        <taxon>Alveolata</taxon>
        <taxon>Apicomplexa</taxon>
        <taxon>Conoidasida</taxon>
        <taxon>Gregarinasina</taxon>
        <taxon>Eugregarinorida</taxon>
        <taxon>Gregarinidae</taxon>
        <taxon>Gregarina</taxon>
    </lineage>
</organism>
<accession>A0A023AWP8</accession>
<protein>
    <submittedName>
        <fullName evidence="2">Uncharacterized protein</fullName>
    </submittedName>
</protein>
<name>A0A023AWP8_GRENI</name>
<dbReference type="AlphaFoldDB" id="A0A023AWP8"/>
<feature type="compositionally biased region" description="Low complexity" evidence="1">
    <location>
        <begin position="469"/>
        <end position="484"/>
    </location>
</feature>
<dbReference type="RefSeq" id="XP_011133604.1">
    <property type="nucleotide sequence ID" value="XM_011135302.1"/>
</dbReference>
<gene>
    <name evidence="2" type="ORF">GNI_185490</name>
</gene>
<evidence type="ECO:0000313" key="3">
    <source>
        <dbReference type="Proteomes" id="UP000019763"/>
    </source>
</evidence>
<reference evidence="2" key="1">
    <citation type="submission" date="2013-12" db="EMBL/GenBank/DDBJ databases">
        <authorList>
            <person name="Omoto C.K."/>
            <person name="Sibley D."/>
            <person name="Venepally P."/>
            <person name="Hadjithomas M."/>
            <person name="Karamycheva S."/>
            <person name="Brunk B."/>
            <person name="Roos D."/>
            <person name="Caler E."/>
            <person name="Lorenzi H."/>
        </authorList>
    </citation>
    <scope>NUCLEOTIDE SEQUENCE</scope>
</reference>
<feature type="region of interest" description="Disordered" evidence="1">
    <location>
        <begin position="464"/>
        <end position="484"/>
    </location>
</feature>
<evidence type="ECO:0000313" key="2">
    <source>
        <dbReference type="EMBL" id="EZG43139.1"/>
    </source>
</evidence>
<sequence>MRTLKSEGSGVQGSELLSVLMRPDGTRPEPDGCTAQVVTMRVGGLVGGREVTAVVLAPETAFHLELAVGESSPLMMERTLVEGEKYDWFELWDRLMVWRPKEGPATDARAEAALLSTLRRRLASTHRNRPEAVEALCSEVFGGHLRDLYEVLNDVGEMCMGPNGYEMQRRADEDDISVALTREVDPSELNEILDLVPEDWKPVMRRSVARDTNSENSHNTKCGTALKCCGYTTATIVTLAAAAGLMGLAAHAVWPHADLWPWNDKRMTKRGFERSLVTIPFETTPGMCPQFGDNQTAVVWTSDAPASLAPCGSGTLLCGNGTMTTRCSDFGSPWPVSFPMVWNTANQFPNQQCQVLCHTPQQTYNSLNTRLLRSFPLDTPSNASLFGNTTMMSGNTTVVPTMSREEQIQRLLAALVLDPKCSGSAPSWREVSKLNRCRCNVASATCEVTAKQPARIVELNDMPEEGNQTTRSHTHNVTTTMTPN</sequence>
<dbReference type="Proteomes" id="UP000019763">
    <property type="component" value="Unassembled WGS sequence"/>
</dbReference>
<keyword evidence="3" id="KW-1185">Reference proteome</keyword>
<comment type="caution">
    <text evidence="2">The sequence shown here is derived from an EMBL/GenBank/DDBJ whole genome shotgun (WGS) entry which is preliminary data.</text>
</comment>
<feature type="non-terminal residue" evidence="2">
    <location>
        <position position="484"/>
    </location>
</feature>
<dbReference type="GeneID" id="22916176"/>
<dbReference type="VEuPathDB" id="CryptoDB:GNI_185490"/>
<dbReference type="EMBL" id="AFNH02001406">
    <property type="protein sequence ID" value="EZG43139.1"/>
    <property type="molecule type" value="Genomic_DNA"/>
</dbReference>
<evidence type="ECO:0000256" key="1">
    <source>
        <dbReference type="SAM" id="MobiDB-lite"/>
    </source>
</evidence>
<proteinExistence type="predicted"/>